<accession>A0A017T3I3</accession>
<comment type="caution">
    <text evidence="2">The sequence shown here is derived from an EMBL/GenBank/DDBJ whole genome shotgun (WGS) entry which is preliminary data.</text>
</comment>
<dbReference type="STRING" id="1192034.CAP_5598"/>
<dbReference type="eggNOG" id="COG0454">
    <property type="taxonomic scope" value="Bacteria"/>
</dbReference>
<dbReference type="AlphaFoldDB" id="A0A017T3I3"/>
<dbReference type="SUPFAM" id="SSF55729">
    <property type="entry name" value="Acyl-CoA N-acyltransferases (Nat)"/>
    <property type="match status" value="1"/>
</dbReference>
<dbReference type="PANTHER" id="PTHR43233:SF1">
    <property type="entry name" value="FAMILY N-ACETYLTRANSFERASE, PUTATIVE (AFU_ORTHOLOGUE AFUA_6G03350)-RELATED"/>
    <property type="match status" value="1"/>
</dbReference>
<dbReference type="GO" id="GO:0016747">
    <property type="term" value="F:acyltransferase activity, transferring groups other than amino-acyl groups"/>
    <property type="evidence" value="ECO:0007669"/>
    <property type="project" value="InterPro"/>
</dbReference>
<dbReference type="InterPro" id="IPR053144">
    <property type="entry name" value="Acetyltransferase_Butenolide"/>
</dbReference>
<evidence type="ECO:0000313" key="3">
    <source>
        <dbReference type="Proteomes" id="UP000019678"/>
    </source>
</evidence>
<dbReference type="InterPro" id="IPR016181">
    <property type="entry name" value="Acyl_CoA_acyltransferase"/>
</dbReference>
<dbReference type="Gene3D" id="3.40.630.30">
    <property type="match status" value="1"/>
</dbReference>
<evidence type="ECO:0000313" key="2">
    <source>
        <dbReference type="EMBL" id="EYF03405.1"/>
    </source>
</evidence>
<protein>
    <recommendedName>
        <fullName evidence="1">N-acetyltransferase domain-containing protein</fullName>
    </recommendedName>
</protein>
<name>A0A017T3I3_9BACT</name>
<sequence length="125" mass="13992">MHGFLSTSYWSPGVPREVLARAIAHSMSFSLFHDDAQVGFARVVSDRATFAWIADVFVLDPHRGQGLARWLVQTALDHPELAGLRRWMLGTRDAHGVYAPLGFQPVTEGRFMEIRRPSPYGIQTG</sequence>
<organism evidence="2 3">
    <name type="scientific">Chondromyces apiculatus DSM 436</name>
    <dbReference type="NCBI Taxonomy" id="1192034"/>
    <lineage>
        <taxon>Bacteria</taxon>
        <taxon>Pseudomonadati</taxon>
        <taxon>Myxococcota</taxon>
        <taxon>Polyangia</taxon>
        <taxon>Polyangiales</taxon>
        <taxon>Polyangiaceae</taxon>
        <taxon>Chondromyces</taxon>
    </lineage>
</organism>
<dbReference type="CDD" id="cd04301">
    <property type="entry name" value="NAT_SF"/>
    <property type="match status" value="1"/>
</dbReference>
<dbReference type="PANTHER" id="PTHR43233">
    <property type="entry name" value="FAMILY N-ACETYLTRANSFERASE, PUTATIVE (AFU_ORTHOLOGUE AFUA_6G03350)-RELATED"/>
    <property type="match status" value="1"/>
</dbReference>
<dbReference type="Pfam" id="PF00583">
    <property type="entry name" value="Acetyltransf_1"/>
    <property type="match status" value="1"/>
</dbReference>
<reference evidence="2 3" key="1">
    <citation type="submission" date="2013-05" db="EMBL/GenBank/DDBJ databases">
        <title>Genome assembly of Chondromyces apiculatus DSM 436.</title>
        <authorList>
            <person name="Sharma G."/>
            <person name="Khatri I."/>
            <person name="Kaur C."/>
            <person name="Mayilraj S."/>
            <person name="Subramanian S."/>
        </authorList>
    </citation>
    <scope>NUCLEOTIDE SEQUENCE [LARGE SCALE GENOMIC DNA]</scope>
    <source>
        <strain evidence="2 3">DSM 436</strain>
    </source>
</reference>
<dbReference type="PROSITE" id="PS51186">
    <property type="entry name" value="GNAT"/>
    <property type="match status" value="1"/>
</dbReference>
<proteinExistence type="predicted"/>
<dbReference type="Proteomes" id="UP000019678">
    <property type="component" value="Unassembled WGS sequence"/>
</dbReference>
<evidence type="ECO:0000259" key="1">
    <source>
        <dbReference type="PROSITE" id="PS51186"/>
    </source>
</evidence>
<gene>
    <name evidence="2" type="ORF">CAP_5598</name>
</gene>
<dbReference type="EMBL" id="ASRX01000047">
    <property type="protein sequence ID" value="EYF03405.1"/>
    <property type="molecule type" value="Genomic_DNA"/>
</dbReference>
<dbReference type="InterPro" id="IPR000182">
    <property type="entry name" value="GNAT_dom"/>
</dbReference>
<feature type="domain" description="N-acetyltransferase" evidence="1">
    <location>
        <begin position="1"/>
        <end position="117"/>
    </location>
</feature>
<keyword evidence="3" id="KW-1185">Reference proteome</keyword>